<keyword evidence="3" id="KW-1185">Reference proteome</keyword>
<gene>
    <name evidence="2" type="ORF">PLOB_00025087</name>
</gene>
<dbReference type="EMBL" id="CALNXK010000003">
    <property type="protein sequence ID" value="CAH3035286.1"/>
    <property type="molecule type" value="Genomic_DNA"/>
</dbReference>
<dbReference type="Proteomes" id="UP001159405">
    <property type="component" value="Unassembled WGS sequence"/>
</dbReference>
<keyword evidence="1" id="KW-1133">Transmembrane helix</keyword>
<organism evidence="2 3">
    <name type="scientific">Porites lobata</name>
    <dbReference type="NCBI Taxonomy" id="104759"/>
    <lineage>
        <taxon>Eukaryota</taxon>
        <taxon>Metazoa</taxon>
        <taxon>Cnidaria</taxon>
        <taxon>Anthozoa</taxon>
        <taxon>Hexacorallia</taxon>
        <taxon>Scleractinia</taxon>
        <taxon>Fungiina</taxon>
        <taxon>Poritidae</taxon>
        <taxon>Porites</taxon>
    </lineage>
</organism>
<evidence type="ECO:0000313" key="2">
    <source>
        <dbReference type="EMBL" id="CAH3035286.1"/>
    </source>
</evidence>
<protein>
    <submittedName>
        <fullName evidence="2">Uncharacterized protein</fullName>
    </submittedName>
</protein>
<proteinExistence type="predicted"/>
<sequence length="176" mass="19772">MSVERIELGQVKHTEIEVEEVGGSVTIRDEAHAKANHYIKESRPYFPHEKLPIYIDCLYFLKFARAFCLASVLGIWKVSGGSVIMQVVLFIGCLAFLTVYGQHELVNQRSLPTVLKQPVLAGQKSTNAFYEVTVTDLEGIALQNYQAGVGFVSVSQGKIKFQAFNKRAKKYMRRAI</sequence>
<evidence type="ECO:0000256" key="1">
    <source>
        <dbReference type="SAM" id="Phobius"/>
    </source>
</evidence>
<feature type="transmembrane region" description="Helical" evidence="1">
    <location>
        <begin position="82"/>
        <end position="100"/>
    </location>
</feature>
<keyword evidence="1" id="KW-0812">Transmembrane</keyword>
<reference evidence="2 3" key="1">
    <citation type="submission" date="2022-05" db="EMBL/GenBank/DDBJ databases">
        <authorList>
            <consortium name="Genoscope - CEA"/>
            <person name="William W."/>
        </authorList>
    </citation>
    <scope>NUCLEOTIDE SEQUENCE [LARGE SCALE GENOMIC DNA]</scope>
</reference>
<accession>A0ABN8MTE1</accession>
<evidence type="ECO:0000313" key="3">
    <source>
        <dbReference type="Proteomes" id="UP001159405"/>
    </source>
</evidence>
<comment type="caution">
    <text evidence="2">The sequence shown here is derived from an EMBL/GenBank/DDBJ whole genome shotgun (WGS) entry which is preliminary data.</text>
</comment>
<name>A0ABN8MTE1_9CNID</name>
<keyword evidence="1" id="KW-0472">Membrane</keyword>